<dbReference type="OrthoDB" id="9807883at2"/>
<evidence type="ECO:0000313" key="11">
    <source>
        <dbReference type="Proteomes" id="UP000245396"/>
    </source>
</evidence>
<gene>
    <name evidence="10" type="ORF">C7441_12122</name>
</gene>
<dbReference type="GO" id="GO:0050660">
    <property type="term" value="F:flavin adenine dinucleotide binding"/>
    <property type="evidence" value="ECO:0007669"/>
    <property type="project" value="InterPro"/>
</dbReference>
<feature type="domain" description="Acyl-CoA oxidase/dehydrogenase middle" evidence="7">
    <location>
        <begin position="160"/>
        <end position="267"/>
    </location>
</feature>
<dbReference type="InterPro" id="IPR036250">
    <property type="entry name" value="AcylCo_DH-like_C"/>
</dbReference>
<evidence type="ECO:0000259" key="6">
    <source>
        <dbReference type="Pfam" id="PF00441"/>
    </source>
</evidence>
<comment type="cofactor">
    <cofactor evidence="1 5">
        <name>FAD</name>
        <dbReference type="ChEBI" id="CHEBI:57692"/>
    </cofactor>
</comment>
<sequence length="596" mass="64213">MISVDRAELAFQLFEALPTASLATLPRFADYDRTAMDEVLDTAERIAREHFLPHAAALDLDAPRFEGGKVALDDRVGAALAVYREAGFFSAGFDREWGGTQMPGTLRAAASFIFSMANASTAAYPLLTFDAASLIAAFGTGEQKERFLRPMVTGRFFGTLCLTESQAGSSLGDIVTRAGQNEDGSYSISGNKMWVAGGDHDICENIVHLVLAKVPDSPAGPLGTSLFIVPKFLVGEEHAQGERNGVALAGLNHTMGYRGIPNAVLNFGEDEPCRGYLLGKLDNGLAQLLQTANEMRLGVGLEAAALGAAGYRAALRYADERMQGHLPGNWNPDGPPVPIIEHADVRRMLLAQKAAVEGALALILYAAFLVDATRAAPNAEASHDSRLLLDLLTPIAKSWSAKYCCEANSHALQILGGYGYTRDYPVERLYRDNRLNAIREGTHGVHGIDLLGRKVMQENGTGMKVLAARIMADVTLAHAHPELAGHAEDLAAHLAEAVATTGRLGGTVGSDPRRGLANATLYLDMLGDVVIAWMWLRQAMAALRKRATDSSDGDLIDGKLAACRYYFLYELPRARTARTLLDSLDDTALTMKPEWF</sequence>
<evidence type="ECO:0000256" key="4">
    <source>
        <dbReference type="ARBA" id="ARBA00022827"/>
    </source>
</evidence>
<dbReference type="Gene3D" id="2.40.110.10">
    <property type="entry name" value="Butyryl-CoA Dehydrogenase, subunit A, domain 2"/>
    <property type="match status" value="1"/>
</dbReference>
<evidence type="ECO:0000256" key="5">
    <source>
        <dbReference type="RuleBase" id="RU362125"/>
    </source>
</evidence>
<dbReference type="Gene3D" id="1.20.140.10">
    <property type="entry name" value="Butyryl-CoA Dehydrogenase, subunit A, domain 3"/>
    <property type="match status" value="1"/>
</dbReference>
<dbReference type="Pfam" id="PF12806">
    <property type="entry name" value="Acyl-CoA_dh_C"/>
    <property type="match status" value="1"/>
</dbReference>
<comment type="caution">
    <text evidence="10">The sequence shown here is derived from an EMBL/GenBank/DDBJ whole genome shotgun (WGS) entry which is preliminary data.</text>
</comment>
<evidence type="ECO:0000256" key="2">
    <source>
        <dbReference type="ARBA" id="ARBA00009347"/>
    </source>
</evidence>
<dbReference type="InterPro" id="IPR006091">
    <property type="entry name" value="Acyl-CoA_Oxase/DH_mid-dom"/>
</dbReference>
<feature type="domain" description="Acyl-CoA dehydrogenase/oxidase N-terminal" evidence="8">
    <location>
        <begin position="38"/>
        <end position="154"/>
    </location>
</feature>
<evidence type="ECO:0000256" key="3">
    <source>
        <dbReference type="ARBA" id="ARBA00022630"/>
    </source>
</evidence>
<accession>A0A316BNZ9</accession>
<dbReference type="InterPro" id="IPR006089">
    <property type="entry name" value="Acyl-CoA_DH_CS"/>
</dbReference>
<keyword evidence="11" id="KW-1185">Reference proteome</keyword>
<proteinExistence type="inferred from homology"/>
<dbReference type="InterPro" id="IPR009100">
    <property type="entry name" value="AcylCoA_DH/oxidase_NM_dom_sf"/>
</dbReference>
<dbReference type="Gene3D" id="1.10.540.10">
    <property type="entry name" value="Acyl-CoA dehydrogenase/oxidase, N-terminal domain"/>
    <property type="match status" value="1"/>
</dbReference>
<dbReference type="Pfam" id="PF00441">
    <property type="entry name" value="Acyl-CoA_dh_1"/>
    <property type="match status" value="1"/>
</dbReference>
<comment type="similarity">
    <text evidence="2 5">Belongs to the acyl-CoA dehydrogenase family.</text>
</comment>
<keyword evidence="5" id="KW-0560">Oxidoreductase</keyword>
<keyword evidence="4 5" id="KW-0274">FAD</keyword>
<dbReference type="AlphaFoldDB" id="A0A316BNZ9"/>
<dbReference type="Proteomes" id="UP000245396">
    <property type="component" value="Unassembled WGS sequence"/>
</dbReference>
<dbReference type="Pfam" id="PF02770">
    <property type="entry name" value="Acyl-CoA_dh_M"/>
    <property type="match status" value="1"/>
</dbReference>
<evidence type="ECO:0000259" key="9">
    <source>
        <dbReference type="Pfam" id="PF12806"/>
    </source>
</evidence>
<dbReference type="RefSeq" id="WP_109614592.1">
    <property type="nucleotide sequence ID" value="NZ_QGGG01000021.1"/>
</dbReference>
<dbReference type="InterPro" id="IPR046373">
    <property type="entry name" value="Acyl-CoA_Oxase/DH_mid-dom_sf"/>
</dbReference>
<dbReference type="SUPFAM" id="SSF47203">
    <property type="entry name" value="Acyl-CoA dehydrogenase C-terminal domain-like"/>
    <property type="match status" value="1"/>
</dbReference>
<keyword evidence="3 5" id="KW-0285">Flavoprotein</keyword>
<dbReference type="EMBL" id="QGGG01000021">
    <property type="protein sequence ID" value="PWJ75240.1"/>
    <property type="molecule type" value="Genomic_DNA"/>
</dbReference>
<dbReference type="PANTHER" id="PTHR42803">
    <property type="entry name" value="ACYL-COA DEHYDROGENASE"/>
    <property type="match status" value="1"/>
</dbReference>
<dbReference type="PANTHER" id="PTHR42803:SF3">
    <property type="entry name" value="ACYL-COA DEHYDROGENASE-RELATED"/>
    <property type="match status" value="1"/>
</dbReference>
<dbReference type="PROSITE" id="PS00073">
    <property type="entry name" value="ACYL_COA_DH_2"/>
    <property type="match status" value="1"/>
</dbReference>
<protein>
    <submittedName>
        <fullName evidence="10">Butyryl-CoA dehydrogenase</fullName>
    </submittedName>
</protein>
<dbReference type="InterPro" id="IPR009075">
    <property type="entry name" value="AcylCo_DH/oxidase_C"/>
</dbReference>
<dbReference type="GO" id="GO:0003995">
    <property type="term" value="F:acyl-CoA dehydrogenase activity"/>
    <property type="evidence" value="ECO:0007669"/>
    <property type="project" value="InterPro"/>
</dbReference>
<dbReference type="Pfam" id="PF02771">
    <property type="entry name" value="Acyl-CoA_dh_N"/>
    <property type="match status" value="1"/>
</dbReference>
<dbReference type="InterPro" id="IPR052166">
    <property type="entry name" value="Diverse_Acyl-CoA_DH"/>
</dbReference>
<dbReference type="InterPro" id="IPR013786">
    <property type="entry name" value="AcylCoA_DH/ox_N"/>
</dbReference>
<evidence type="ECO:0000256" key="1">
    <source>
        <dbReference type="ARBA" id="ARBA00001974"/>
    </source>
</evidence>
<name>A0A316BNZ9_PSESE</name>
<dbReference type="InterPro" id="IPR037069">
    <property type="entry name" value="AcylCoA_DH/ox_N_sf"/>
</dbReference>
<feature type="domain" description="Acetyl-CoA dehydrogenase-like C-terminal" evidence="9">
    <location>
        <begin position="470"/>
        <end position="591"/>
    </location>
</feature>
<evidence type="ECO:0000313" key="10">
    <source>
        <dbReference type="EMBL" id="PWJ75240.1"/>
    </source>
</evidence>
<organism evidence="10 11">
    <name type="scientific">Pseudaminobacter salicylatoxidans</name>
    <dbReference type="NCBI Taxonomy" id="93369"/>
    <lineage>
        <taxon>Bacteria</taxon>
        <taxon>Pseudomonadati</taxon>
        <taxon>Pseudomonadota</taxon>
        <taxon>Alphaproteobacteria</taxon>
        <taxon>Hyphomicrobiales</taxon>
        <taxon>Phyllobacteriaceae</taxon>
        <taxon>Pseudaminobacter</taxon>
    </lineage>
</organism>
<dbReference type="STRING" id="1192868.GCA_000304395_02459"/>
<evidence type="ECO:0000259" key="7">
    <source>
        <dbReference type="Pfam" id="PF02770"/>
    </source>
</evidence>
<evidence type="ECO:0000259" key="8">
    <source>
        <dbReference type="Pfam" id="PF02771"/>
    </source>
</evidence>
<feature type="domain" description="Acyl-CoA dehydrogenase/oxidase C-terminal" evidence="6">
    <location>
        <begin position="283"/>
        <end position="447"/>
    </location>
</feature>
<reference evidence="10 11" key="1">
    <citation type="submission" date="2018-05" db="EMBL/GenBank/DDBJ databases">
        <title>Genomic Encyclopedia of Type Strains, Phase IV (KMG-IV): sequencing the most valuable type-strain genomes for metagenomic binning, comparative biology and taxonomic classification.</title>
        <authorList>
            <person name="Goeker M."/>
        </authorList>
    </citation>
    <scope>NUCLEOTIDE SEQUENCE [LARGE SCALE GENOMIC DNA]</scope>
    <source>
        <strain evidence="10 11">DSM 6986</strain>
    </source>
</reference>
<dbReference type="SUPFAM" id="SSF56645">
    <property type="entry name" value="Acyl-CoA dehydrogenase NM domain-like"/>
    <property type="match status" value="1"/>
</dbReference>
<dbReference type="InterPro" id="IPR025878">
    <property type="entry name" value="Acyl-CoA_dh-like_C_dom"/>
</dbReference>